<evidence type="ECO:0000313" key="1">
    <source>
        <dbReference type="EMBL" id="GAA2137719.1"/>
    </source>
</evidence>
<gene>
    <name evidence="1" type="ORF">GCM10009760_18430</name>
</gene>
<evidence type="ECO:0000313" key="2">
    <source>
        <dbReference type="Proteomes" id="UP001422759"/>
    </source>
</evidence>
<comment type="caution">
    <text evidence="1">The sequence shown here is derived from an EMBL/GenBank/DDBJ whole genome shotgun (WGS) entry which is preliminary data.</text>
</comment>
<accession>A0ABP5KZZ0</accession>
<dbReference type="RefSeq" id="WP_344462734.1">
    <property type="nucleotide sequence ID" value="NZ_BAAANT010000008.1"/>
</dbReference>
<name>A0ABP5KZZ0_9ACTN</name>
<dbReference type="Proteomes" id="UP001422759">
    <property type="component" value="Unassembled WGS sequence"/>
</dbReference>
<protein>
    <submittedName>
        <fullName evidence="1">Uncharacterized protein</fullName>
    </submittedName>
</protein>
<dbReference type="EMBL" id="BAAANT010000008">
    <property type="protein sequence ID" value="GAA2137719.1"/>
    <property type="molecule type" value="Genomic_DNA"/>
</dbReference>
<sequence>MTSRSRKAVAAHDQHVAHRYTVHYPEHPPREGDPHYADFEHYRRRTKDSAVCHFAERRHGDTTECDGTLELHHAHVEFALTNAVDLTLLEADYPGIGDPETVGAWVESADNLVWYCARHHRGPGGVHTATASDFEAEVYVRGLIT</sequence>
<keyword evidence="2" id="KW-1185">Reference proteome</keyword>
<reference evidence="2" key="1">
    <citation type="journal article" date="2019" name="Int. J. Syst. Evol. Microbiol.">
        <title>The Global Catalogue of Microorganisms (GCM) 10K type strain sequencing project: providing services to taxonomists for standard genome sequencing and annotation.</title>
        <authorList>
            <consortium name="The Broad Institute Genomics Platform"/>
            <consortium name="The Broad Institute Genome Sequencing Center for Infectious Disease"/>
            <person name="Wu L."/>
            <person name="Ma J."/>
        </authorList>
    </citation>
    <scope>NUCLEOTIDE SEQUENCE [LARGE SCALE GENOMIC DNA]</scope>
    <source>
        <strain evidence="2">JCM 14560</strain>
    </source>
</reference>
<proteinExistence type="predicted"/>
<organism evidence="1 2">
    <name type="scientific">Kitasatospora kazusensis</name>
    <dbReference type="NCBI Taxonomy" id="407974"/>
    <lineage>
        <taxon>Bacteria</taxon>
        <taxon>Bacillati</taxon>
        <taxon>Actinomycetota</taxon>
        <taxon>Actinomycetes</taxon>
        <taxon>Kitasatosporales</taxon>
        <taxon>Streptomycetaceae</taxon>
        <taxon>Kitasatospora</taxon>
    </lineage>
</organism>